<dbReference type="PANTHER" id="PTHR14758:SF1">
    <property type="entry name" value="CENTROSOME-ASSOCIATED FAM110 C-TERMINAL DOMAIN-CONTAINING PROTEIN"/>
    <property type="match status" value="1"/>
</dbReference>
<dbReference type="InterPro" id="IPR025741">
    <property type="entry name" value="FAM110_C"/>
</dbReference>
<protein>
    <recommendedName>
        <fullName evidence="3">Centrosome-associated FAM110 C-terminal domain-containing protein</fullName>
    </recommendedName>
</protein>
<dbReference type="OrthoDB" id="10028183at2759"/>
<gene>
    <name evidence="4" type="ORF">EDS130_LOCUS19301</name>
</gene>
<evidence type="ECO:0000259" key="3">
    <source>
        <dbReference type="Pfam" id="PF14160"/>
    </source>
</evidence>
<evidence type="ECO:0000313" key="5">
    <source>
        <dbReference type="Proteomes" id="UP000663852"/>
    </source>
</evidence>
<sequence>MQQHQHHYIDRQRSRLIDNSHKMKIDDFYMKLERIRLTAAASSSKQCSHRSATELLDESKAFFVKSQEVLQNRQTLLNNKTSTDQQQPQHFTPSLRLTKSRRSPYQDTPFEHDQFRLDSLNVPLRSSTPPNSSLNDCGAFESVSLLSLSDQTTLDSTNSPSNIRRTVVPSTSLSVIERNARIIKWLFQLNKANASPSFQELQ</sequence>
<comment type="caution">
    <text evidence="4">The sequence shown here is derived from an EMBL/GenBank/DDBJ whole genome shotgun (WGS) entry which is preliminary data.</text>
</comment>
<evidence type="ECO:0000256" key="2">
    <source>
        <dbReference type="SAM" id="MobiDB-lite"/>
    </source>
</evidence>
<dbReference type="Proteomes" id="UP000663852">
    <property type="component" value="Unassembled WGS sequence"/>
</dbReference>
<dbReference type="AlphaFoldDB" id="A0A814N6X6"/>
<dbReference type="PANTHER" id="PTHR14758">
    <property type="entry name" value="AGAP005440-PA"/>
    <property type="match status" value="1"/>
</dbReference>
<feature type="region of interest" description="Disordered" evidence="2">
    <location>
        <begin position="78"/>
        <end position="109"/>
    </location>
</feature>
<feature type="domain" description="Centrosome-associated FAM110 C-terminal" evidence="3">
    <location>
        <begin position="147"/>
        <end position="192"/>
    </location>
</feature>
<reference evidence="4" key="1">
    <citation type="submission" date="2021-02" db="EMBL/GenBank/DDBJ databases">
        <authorList>
            <person name="Nowell W R."/>
        </authorList>
    </citation>
    <scope>NUCLEOTIDE SEQUENCE</scope>
</reference>
<evidence type="ECO:0000313" key="4">
    <source>
        <dbReference type="EMBL" id="CAF1087536.1"/>
    </source>
</evidence>
<dbReference type="InterPro" id="IPR025740">
    <property type="entry name" value="FAM110"/>
</dbReference>
<name>A0A814N6X6_ADIRI</name>
<evidence type="ECO:0000256" key="1">
    <source>
        <dbReference type="ARBA" id="ARBA00010576"/>
    </source>
</evidence>
<dbReference type="Pfam" id="PF14160">
    <property type="entry name" value="FAM110_C"/>
    <property type="match status" value="1"/>
</dbReference>
<proteinExistence type="inferred from homology"/>
<comment type="similarity">
    <text evidence="1">Belongs to the FAM110 family.</text>
</comment>
<organism evidence="4 5">
    <name type="scientific">Adineta ricciae</name>
    <name type="common">Rotifer</name>
    <dbReference type="NCBI Taxonomy" id="249248"/>
    <lineage>
        <taxon>Eukaryota</taxon>
        <taxon>Metazoa</taxon>
        <taxon>Spiralia</taxon>
        <taxon>Gnathifera</taxon>
        <taxon>Rotifera</taxon>
        <taxon>Eurotatoria</taxon>
        <taxon>Bdelloidea</taxon>
        <taxon>Adinetida</taxon>
        <taxon>Adinetidae</taxon>
        <taxon>Adineta</taxon>
    </lineage>
</organism>
<dbReference type="EMBL" id="CAJNOJ010000092">
    <property type="protein sequence ID" value="CAF1087536.1"/>
    <property type="molecule type" value="Genomic_DNA"/>
</dbReference>
<feature type="compositionally biased region" description="Polar residues" evidence="2">
    <location>
        <begin position="78"/>
        <end position="97"/>
    </location>
</feature>
<accession>A0A814N6X6</accession>